<dbReference type="AlphaFoldDB" id="A0A0E9RAZ7"/>
<accession>A0A0E9RAZ7</accession>
<dbReference type="EMBL" id="GBXM01082615">
    <property type="protein sequence ID" value="JAH25962.1"/>
    <property type="molecule type" value="Transcribed_RNA"/>
</dbReference>
<protein>
    <submittedName>
        <fullName evidence="1">Uncharacterized protein</fullName>
    </submittedName>
</protein>
<organism evidence="1">
    <name type="scientific">Anguilla anguilla</name>
    <name type="common">European freshwater eel</name>
    <name type="synonym">Muraena anguilla</name>
    <dbReference type="NCBI Taxonomy" id="7936"/>
    <lineage>
        <taxon>Eukaryota</taxon>
        <taxon>Metazoa</taxon>
        <taxon>Chordata</taxon>
        <taxon>Craniata</taxon>
        <taxon>Vertebrata</taxon>
        <taxon>Euteleostomi</taxon>
        <taxon>Actinopterygii</taxon>
        <taxon>Neopterygii</taxon>
        <taxon>Teleostei</taxon>
        <taxon>Anguilliformes</taxon>
        <taxon>Anguillidae</taxon>
        <taxon>Anguilla</taxon>
    </lineage>
</organism>
<evidence type="ECO:0000313" key="1">
    <source>
        <dbReference type="EMBL" id="JAH25962.1"/>
    </source>
</evidence>
<sequence length="27" mass="3141">MTACPVWPWLSPYKCVCDLCPLTLWLT</sequence>
<name>A0A0E9RAZ7_ANGAN</name>
<proteinExistence type="predicted"/>
<reference evidence="1" key="2">
    <citation type="journal article" date="2015" name="Fish Shellfish Immunol.">
        <title>Early steps in the European eel (Anguilla anguilla)-Vibrio vulnificus interaction in the gills: Role of the RtxA13 toxin.</title>
        <authorList>
            <person name="Callol A."/>
            <person name="Pajuelo D."/>
            <person name="Ebbesson L."/>
            <person name="Teles M."/>
            <person name="MacKenzie S."/>
            <person name="Amaro C."/>
        </authorList>
    </citation>
    <scope>NUCLEOTIDE SEQUENCE</scope>
</reference>
<reference evidence="1" key="1">
    <citation type="submission" date="2014-11" db="EMBL/GenBank/DDBJ databases">
        <authorList>
            <person name="Amaro Gonzalez C."/>
        </authorList>
    </citation>
    <scope>NUCLEOTIDE SEQUENCE</scope>
</reference>